<comment type="caution">
    <text evidence="3">The sequence shown here is derived from an EMBL/GenBank/DDBJ whole genome shotgun (WGS) entry which is preliminary data.</text>
</comment>
<dbReference type="OrthoDB" id="294295at2759"/>
<evidence type="ECO:0000313" key="3">
    <source>
        <dbReference type="EMBL" id="KAF9611888.1"/>
    </source>
</evidence>
<reference evidence="3 4" key="1">
    <citation type="submission" date="2020-10" db="EMBL/GenBank/DDBJ databases">
        <title>The Coptis chinensis genome and diversification of protoberbering-type alkaloids.</title>
        <authorList>
            <person name="Wang B."/>
            <person name="Shu S."/>
            <person name="Song C."/>
            <person name="Liu Y."/>
        </authorList>
    </citation>
    <scope>NUCLEOTIDE SEQUENCE [LARGE SCALE GENOMIC DNA]</scope>
    <source>
        <strain evidence="3">HL-2020</strain>
        <tissue evidence="3">Leaf</tissue>
    </source>
</reference>
<evidence type="ECO:0000313" key="4">
    <source>
        <dbReference type="Proteomes" id="UP000631114"/>
    </source>
</evidence>
<evidence type="ECO:0000256" key="2">
    <source>
        <dbReference type="ARBA" id="ARBA00023002"/>
    </source>
</evidence>
<dbReference type="GO" id="GO:0016491">
    <property type="term" value="F:oxidoreductase activity"/>
    <property type="evidence" value="ECO:0007669"/>
    <property type="project" value="UniProtKB-KW"/>
</dbReference>
<dbReference type="PANTHER" id="PTHR43180">
    <property type="entry name" value="3-OXOACYL-(ACYL-CARRIER-PROTEIN) REDUCTASE (AFU_ORTHOLOGUE AFUA_6G11210)"/>
    <property type="match status" value="1"/>
</dbReference>
<comment type="similarity">
    <text evidence="1">Belongs to the short-chain dehydrogenases/reductases (SDR) family.</text>
</comment>
<dbReference type="InterPro" id="IPR036291">
    <property type="entry name" value="NAD(P)-bd_dom_sf"/>
</dbReference>
<dbReference type="Pfam" id="PF00106">
    <property type="entry name" value="adh_short"/>
    <property type="match status" value="1"/>
</dbReference>
<keyword evidence="2" id="KW-0560">Oxidoreductase</keyword>
<accession>A0A835LXH1</accession>
<dbReference type="Gene3D" id="3.40.50.720">
    <property type="entry name" value="NAD(P)-binding Rossmann-like Domain"/>
    <property type="match status" value="1"/>
</dbReference>
<dbReference type="PANTHER" id="PTHR43180:SF30">
    <property type="entry name" value="MOMILACTONE A SYNTHASE"/>
    <property type="match status" value="1"/>
</dbReference>
<proteinExistence type="inferred from homology"/>
<dbReference type="AlphaFoldDB" id="A0A835LXH1"/>
<dbReference type="Proteomes" id="UP000631114">
    <property type="component" value="Unassembled WGS sequence"/>
</dbReference>
<gene>
    <name evidence="3" type="ORF">IFM89_036671</name>
</gene>
<dbReference type="SUPFAM" id="SSF51735">
    <property type="entry name" value="NAD(P)-binding Rossmann-fold domains"/>
    <property type="match status" value="1"/>
</dbReference>
<keyword evidence="4" id="KW-1185">Reference proteome</keyword>
<evidence type="ECO:0000256" key="1">
    <source>
        <dbReference type="ARBA" id="ARBA00006484"/>
    </source>
</evidence>
<protein>
    <submittedName>
        <fullName evidence="3">Uncharacterized protein</fullName>
    </submittedName>
</protein>
<dbReference type="EMBL" id="JADFTS010000004">
    <property type="protein sequence ID" value="KAF9611888.1"/>
    <property type="molecule type" value="Genomic_DNA"/>
</dbReference>
<sequence length="270" mass="29675">MACISKQAPLAKRLEGKVTLITGGSRAIGEKTVRLFVSHGAKVAIADILDNLGHSLCKEIGLGENVSFIHCGVIEENDVRNAIDNTIAKHGVIEENDVRNAIDTTIAKHGELDILFNTVGISGEFVLFLSSSQISISALFNGLDLTTLRNRIKMDRSLFFSKSKGATTKGLGLKWAGLHMFIGLNKIQVGLIKVYPNFHIVAQVSRNFFNFYLGNPVGRKAKALLQLKNSLMKQFFSGKAKKYRCTVEMNCVVESIARYLTLPEICECVI</sequence>
<dbReference type="InterPro" id="IPR002347">
    <property type="entry name" value="SDR_fam"/>
</dbReference>
<organism evidence="3 4">
    <name type="scientific">Coptis chinensis</name>
    <dbReference type="NCBI Taxonomy" id="261450"/>
    <lineage>
        <taxon>Eukaryota</taxon>
        <taxon>Viridiplantae</taxon>
        <taxon>Streptophyta</taxon>
        <taxon>Embryophyta</taxon>
        <taxon>Tracheophyta</taxon>
        <taxon>Spermatophyta</taxon>
        <taxon>Magnoliopsida</taxon>
        <taxon>Ranunculales</taxon>
        <taxon>Ranunculaceae</taxon>
        <taxon>Coptidoideae</taxon>
        <taxon>Coptis</taxon>
    </lineage>
</organism>
<name>A0A835LXH1_9MAGN</name>